<evidence type="ECO:0000256" key="11">
    <source>
        <dbReference type="PROSITE-ProRule" id="PRU00421"/>
    </source>
</evidence>
<evidence type="ECO:0000259" key="15">
    <source>
        <dbReference type="PROSITE" id="PS51103"/>
    </source>
</evidence>
<dbReference type="GO" id="GO:0009401">
    <property type="term" value="P:phosphoenolpyruvate-dependent sugar phosphotransferase system"/>
    <property type="evidence" value="ECO:0007669"/>
    <property type="project" value="UniProtKB-KW"/>
</dbReference>
<evidence type="ECO:0000256" key="7">
    <source>
        <dbReference type="ARBA" id="ARBA00022692"/>
    </source>
</evidence>
<dbReference type="Proteomes" id="UP000050823">
    <property type="component" value="Unassembled WGS sequence"/>
</dbReference>
<feature type="transmembrane region" description="Helical" evidence="13">
    <location>
        <begin position="452"/>
        <end position="475"/>
    </location>
</feature>
<keyword evidence="4" id="KW-0762">Sugar transport</keyword>
<dbReference type="InterPro" id="IPR001996">
    <property type="entry name" value="PTS_IIB_1"/>
</dbReference>
<dbReference type="Pfam" id="PF02378">
    <property type="entry name" value="PTS_EIIC"/>
    <property type="match status" value="1"/>
</dbReference>
<feature type="transmembrane region" description="Helical" evidence="13">
    <location>
        <begin position="200"/>
        <end position="218"/>
    </location>
</feature>
<evidence type="ECO:0000256" key="1">
    <source>
        <dbReference type="ARBA" id="ARBA00004651"/>
    </source>
</evidence>
<dbReference type="CDD" id="cd00212">
    <property type="entry name" value="PTS_IIB_glc"/>
    <property type="match status" value="1"/>
</dbReference>
<feature type="transmembrane region" description="Helical" evidence="13">
    <location>
        <begin position="348"/>
        <end position="368"/>
    </location>
</feature>
<dbReference type="PANTHER" id="PTHR30175">
    <property type="entry name" value="PHOSPHOTRANSFERASE SYSTEM TRANSPORT PROTEIN"/>
    <property type="match status" value="1"/>
</dbReference>
<dbReference type="GO" id="GO:0090589">
    <property type="term" value="F:protein-phosphocysteine-trehalose phosphotransferase system transporter activity"/>
    <property type="evidence" value="ECO:0007669"/>
    <property type="project" value="TreeGrafter"/>
</dbReference>
<dbReference type="InterPro" id="IPR003352">
    <property type="entry name" value="PTS_EIIC"/>
</dbReference>
<dbReference type="AlphaFoldDB" id="A0AA89I0N7"/>
<evidence type="ECO:0000256" key="8">
    <source>
        <dbReference type="ARBA" id="ARBA00022777"/>
    </source>
</evidence>
<keyword evidence="2" id="KW-0813">Transport</keyword>
<feature type="transmembrane region" description="Helical" evidence="13">
    <location>
        <begin position="313"/>
        <end position="336"/>
    </location>
</feature>
<dbReference type="InterPro" id="IPR013013">
    <property type="entry name" value="PTS_EIIC_1"/>
</dbReference>
<dbReference type="PANTHER" id="PTHR30175:SF1">
    <property type="entry name" value="PTS SYSTEM ARBUTIN-, CELLOBIOSE-, AND SALICIN-SPECIFIC EIIBC COMPONENT-RELATED"/>
    <property type="match status" value="1"/>
</dbReference>
<dbReference type="InterPro" id="IPR018113">
    <property type="entry name" value="PTrfase_EIIB_Cys"/>
</dbReference>
<dbReference type="GO" id="GO:0005886">
    <property type="term" value="C:plasma membrane"/>
    <property type="evidence" value="ECO:0007669"/>
    <property type="project" value="UniProtKB-SubCell"/>
</dbReference>
<evidence type="ECO:0000313" key="17">
    <source>
        <dbReference type="Proteomes" id="UP000050823"/>
    </source>
</evidence>
<dbReference type="GO" id="GO:0015771">
    <property type="term" value="P:trehalose transport"/>
    <property type="evidence" value="ECO:0007669"/>
    <property type="project" value="TreeGrafter"/>
</dbReference>
<dbReference type="Pfam" id="PF00367">
    <property type="entry name" value="PTS_EIIB"/>
    <property type="match status" value="1"/>
</dbReference>
<feature type="region of interest" description="Disordered" evidence="12">
    <location>
        <begin position="91"/>
        <end position="113"/>
    </location>
</feature>
<evidence type="ECO:0000313" key="16">
    <source>
        <dbReference type="EMBL" id="KRM22423.1"/>
    </source>
</evidence>
<feature type="transmembrane region" description="Helical" evidence="13">
    <location>
        <begin position="263"/>
        <end position="283"/>
    </location>
</feature>
<protein>
    <submittedName>
        <fullName evidence="16">Phosphotransferase system, EIIC family protein</fullName>
    </submittedName>
</protein>
<keyword evidence="9 13" id="KW-1133">Transmembrane helix</keyword>
<evidence type="ECO:0000259" key="14">
    <source>
        <dbReference type="PROSITE" id="PS51098"/>
    </source>
</evidence>
<proteinExistence type="predicted"/>
<feature type="transmembrane region" description="Helical" evidence="13">
    <location>
        <begin position="405"/>
        <end position="432"/>
    </location>
</feature>
<evidence type="ECO:0000256" key="10">
    <source>
        <dbReference type="ARBA" id="ARBA00023136"/>
    </source>
</evidence>
<evidence type="ECO:0000256" key="13">
    <source>
        <dbReference type="SAM" id="Phobius"/>
    </source>
</evidence>
<dbReference type="PROSITE" id="PS51103">
    <property type="entry name" value="PTS_EIIC_TYPE_1"/>
    <property type="match status" value="1"/>
</dbReference>
<feature type="compositionally biased region" description="Low complexity" evidence="12">
    <location>
        <begin position="104"/>
        <end position="113"/>
    </location>
</feature>
<keyword evidence="6" id="KW-0598">Phosphotransferase system</keyword>
<evidence type="ECO:0000256" key="3">
    <source>
        <dbReference type="ARBA" id="ARBA00022475"/>
    </source>
</evidence>
<dbReference type="Gene3D" id="3.30.1360.60">
    <property type="entry name" value="Glucose permease domain IIB"/>
    <property type="match status" value="1"/>
</dbReference>
<dbReference type="GO" id="GO:0016301">
    <property type="term" value="F:kinase activity"/>
    <property type="evidence" value="ECO:0007669"/>
    <property type="project" value="UniProtKB-KW"/>
</dbReference>
<evidence type="ECO:0000256" key="12">
    <source>
        <dbReference type="SAM" id="MobiDB-lite"/>
    </source>
</evidence>
<accession>A0AA89I0N7</accession>
<evidence type="ECO:0000256" key="5">
    <source>
        <dbReference type="ARBA" id="ARBA00022679"/>
    </source>
</evidence>
<dbReference type="InterPro" id="IPR050558">
    <property type="entry name" value="PTS_Sugar-Specific_Components"/>
</dbReference>
<feature type="active site" description="Phosphocysteine intermediate; for EIIB activity" evidence="11">
    <location>
        <position position="31"/>
    </location>
</feature>
<feature type="transmembrane region" description="Helical" evidence="13">
    <location>
        <begin position="233"/>
        <end position="251"/>
    </location>
</feature>
<organism evidence="16 17">
    <name type="scientific">Latilactobacillus graminis DSM 20719</name>
    <dbReference type="NCBI Taxonomy" id="1423752"/>
    <lineage>
        <taxon>Bacteria</taxon>
        <taxon>Bacillati</taxon>
        <taxon>Bacillota</taxon>
        <taxon>Bacilli</taxon>
        <taxon>Lactobacillales</taxon>
        <taxon>Lactobacillaceae</taxon>
        <taxon>Latilactobacillus</taxon>
    </lineage>
</organism>
<feature type="transmembrane region" description="Helical" evidence="13">
    <location>
        <begin position="170"/>
        <end position="193"/>
    </location>
</feature>
<comment type="caution">
    <text evidence="16">The sequence shown here is derived from an EMBL/GenBank/DDBJ whole genome shotgun (WGS) entry which is preliminary data.</text>
</comment>
<dbReference type="PROSITE" id="PS01035">
    <property type="entry name" value="PTS_EIIB_TYPE_1_CYS"/>
    <property type="match status" value="1"/>
</dbReference>
<keyword evidence="8" id="KW-0418">Kinase</keyword>
<dbReference type="GO" id="GO:0008982">
    <property type="term" value="F:protein-N(PI)-phosphohistidine-sugar phosphotransferase activity"/>
    <property type="evidence" value="ECO:0007669"/>
    <property type="project" value="InterPro"/>
</dbReference>
<evidence type="ECO:0000256" key="4">
    <source>
        <dbReference type="ARBA" id="ARBA00022597"/>
    </source>
</evidence>
<dbReference type="PROSITE" id="PS51098">
    <property type="entry name" value="PTS_EIIB_TYPE_1"/>
    <property type="match status" value="1"/>
</dbReference>
<feature type="domain" description="PTS EIIB type-1" evidence="14">
    <location>
        <begin position="9"/>
        <end position="91"/>
    </location>
</feature>
<dbReference type="InterPro" id="IPR036878">
    <property type="entry name" value="Glu_permease_IIB"/>
</dbReference>
<keyword evidence="10 13" id="KW-0472">Membrane</keyword>
<keyword evidence="3" id="KW-1003">Cell membrane</keyword>
<evidence type="ECO:0000256" key="9">
    <source>
        <dbReference type="ARBA" id="ARBA00022989"/>
    </source>
</evidence>
<comment type="subcellular location">
    <subcellularLocation>
        <location evidence="1">Cell membrane</location>
        <topology evidence="1">Multi-pass membrane protein</topology>
    </subcellularLocation>
</comment>
<keyword evidence="7 13" id="KW-0812">Transmembrane</keyword>
<dbReference type="EMBL" id="AYZB01000035">
    <property type="protein sequence ID" value="KRM22423.1"/>
    <property type="molecule type" value="Genomic_DNA"/>
</dbReference>
<dbReference type="FunFam" id="3.30.1360.60:FF:000001">
    <property type="entry name" value="PTS system glucose-specific IIBC component PtsG"/>
    <property type="match status" value="1"/>
</dbReference>
<feature type="transmembrane region" description="Helical" evidence="13">
    <location>
        <begin position="126"/>
        <end position="150"/>
    </location>
</feature>
<reference evidence="16 17" key="1">
    <citation type="journal article" date="2015" name="Genome Announc.">
        <title>Expanding the biotechnology potential of lactobacilli through comparative genomics of 213 strains and associated genera.</title>
        <authorList>
            <person name="Sun Z."/>
            <person name="Harris H.M."/>
            <person name="McCann A."/>
            <person name="Guo C."/>
            <person name="Argimon S."/>
            <person name="Zhang W."/>
            <person name="Yang X."/>
            <person name="Jeffery I.B."/>
            <person name="Cooney J.C."/>
            <person name="Kagawa T.F."/>
            <person name="Liu W."/>
            <person name="Song Y."/>
            <person name="Salvetti E."/>
            <person name="Wrobel A."/>
            <person name="Rasinkangas P."/>
            <person name="Parkhill J."/>
            <person name="Rea M.C."/>
            <person name="O'Sullivan O."/>
            <person name="Ritari J."/>
            <person name="Douillard F.P."/>
            <person name="Paul Ross R."/>
            <person name="Yang R."/>
            <person name="Briner A.E."/>
            <person name="Felis G.E."/>
            <person name="de Vos W.M."/>
            <person name="Barrangou R."/>
            <person name="Klaenhammer T.R."/>
            <person name="Caufield P.W."/>
            <person name="Cui Y."/>
            <person name="Zhang H."/>
            <person name="O'Toole P.W."/>
        </authorList>
    </citation>
    <scope>NUCLEOTIDE SEQUENCE [LARGE SCALE GENOMIC DNA]</scope>
    <source>
        <strain evidence="16 17">DSM 20719</strain>
    </source>
</reference>
<evidence type="ECO:0000256" key="6">
    <source>
        <dbReference type="ARBA" id="ARBA00022683"/>
    </source>
</evidence>
<evidence type="ECO:0000256" key="2">
    <source>
        <dbReference type="ARBA" id="ARBA00022448"/>
    </source>
</evidence>
<name>A0AA89I0N7_9LACO</name>
<dbReference type="SUPFAM" id="SSF55604">
    <property type="entry name" value="Glucose permease domain IIB"/>
    <property type="match status" value="1"/>
</dbReference>
<feature type="domain" description="PTS EIIC type-1" evidence="15">
    <location>
        <begin position="141"/>
        <end position="485"/>
    </location>
</feature>
<sequence>MIMAQKDYSQLAQAIVAGVGGKENIDSLIHCITRLRFYLKDESKAKTEEIKALDGVINVQKASGQYQVVIGNQVTAVYDAVIAEIGTEFADEDETRPSRGGNNPPTTTHQQHLTPWGRVKEAFNQLIGVITGAMSPIVGILAAGGILKGVLAMLTMPQLGALLSAKSEAYIVLSAMGDSVFYFLPMLVGFTAAKKLKGDPVLTAVIGGVLVHPSLVALNGKSLLEIGSLNFPMVNYTYSIFPMILAAWLVAKLTKWVKSWLPGYLQIIFTPLIVIAVVSAITLYITGPAIIWLSNGLAFGIQFLLLKSGWLSGLLIGGLYQVLVIFGLHWGILPIIANDVAATGHSYLNAILSTTMVAQGAAVLAVAIKTRKTALKELSFAGAISAFCGVTEPAIYGVNLKFRRVFIAGLLGSAAGGFVSGLFHGNMFGFAGSWIGFASFLDPKHPADLSNLWIFIASSAVATIVPFIVTLVWGYNDQMTAGEAMAKPQKPGTAK</sequence>
<gene>
    <name evidence="16" type="ORF">FC90_GL001026</name>
</gene>
<keyword evidence="5" id="KW-0808">Transferase</keyword>